<comment type="caution">
    <text evidence="1">The sequence shown here is derived from an EMBL/GenBank/DDBJ whole genome shotgun (WGS) entry which is preliminary data.</text>
</comment>
<name>A0A2U0S968_9SPHN</name>
<dbReference type="AlphaFoldDB" id="A0A2U0S968"/>
<accession>A0A2U0S968</accession>
<proteinExistence type="predicted"/>
<evidence type="ECO:0000313" key="1">
    <source>
        <dbReference type="EMBL" id="PVX27912.1"/>
    </source>
</evidence>
<evidence type="ECO:0000313" key="2">
    <source>
        <dbReference type="Proteomes" id="UP000245890"/>
    </source>
</evidence>
<reference evidence="1 2" key="1">
    <citation type="submission" date="2018-05" db="EMBL/GenBank/DDBJ databases">
        <title>Description of Sphingomonas pokkalii sp nov, isolated from the rhizosphere of saline tolerant pokkali rice and its draft genome analysis.</title>
        <authorList>
            <person name="Menon R."/>
            <person name="Kumari S."/>
            <person name="Rameshkumar N."/>
        </authorList>
    </citation>
    <scope>NUCLEOTIDE SEQUENCE [LARGE SCALE GENOMIC DNA]</scope>
    <source>
        <strain evidence="1 2">L3B27</strain>
    </source>
</reference>
<gene>
    <name evidence="1" type="ORF">DD559_19435</name>
</gene>
<dbReference type="EMBL" id="QENQ01000011">
    <property type="protein sequence ID" value="PVX27912.1"/>
    <property type="molecule type" value="Genomic_DNA"/>
</dbReference>
<organism evidence="1 2">
    <name type="scientific">Sphingomonas pokkalii</name>
    <dbReference type="NCBI Taxonomy" id="2175090"/>
    <lineage>
        <taxon>Bacteria</taxon>
        <taxon>Pseudomonadati</taxon>
        <taxon>Pseudomonadota</taxon>
        <taxon>Alphaproteobacteria</taxon>
        <taxon>Sphingomonadales</taxon>
        <taxon>Sphingomonadaceae</taxon>
        <taxon>Sphingomonas</taxon>
    </lineage>
</organism>
<protein>
    <submittedName>
        <fullName evidence="1">Uncharacterized protein</fullName>
    </submittedName>
</protein>
<dbReference type="Proteomes" id="UP000245890">
    <property type="component" value="Unassembled WGS sequence"/>
</dbReference>
<sequence>MIGDAIDARRLLSLRYDDDVLPRSFQPAALYFSSGEKVCVTGIQISNPAELQSNGEPRVFEVGRIRTVEITDQPFRQPATIDRSDSRYAGGIIKSV</sequence>
<keyword evidence="2" id="KW-1185">Reference proteome</keyword>
<dbReference type="PROSITE" id="PS52050">
    <property type="entry name" value="WYL"/>
    <property type="match status" value="1"/>
</dbReference>